<keyword evidence="1" id="KW-0472">Membrane</keyword>
<reference evidence="2 3" key="1">
    <citation type="submission" date="2013-07" db="EMBL/GenBank/DDBJ databases">
        <title>Draft genome sequence of Pseudoalteromonas luteoviolacea 2ta16.</title>
        <authorList>
            <person name="Allen E.E."/>
            <person name="Azam F."/>
            <person name="Podell S."/>
        </authorList>
    </citation>
    <scope>NUCLEOTIDE SEQUENCE [LARGE SCALE GENOMIC DNA]</scope>
    <source>
        <strain evidence="2 3">2ta16</strain>
    </source>
</reference>
<evidence type="ECO:0008006" key="4">
    <source>
        <dbReference type="Google" id="ProtNLM"/>
    </source>
</evidence>
<feature type="transmembrane region" description="Helical" evidence="1">
    <location>
        <begin position="65"/>
        <end position="85"/>
    </location>
</feature>
<feature type="transmembrane region" description="Helical" evidence="1">
    <location>
        <begin position="106"/>
        <end position="125"/>
    </location>
</feature>
<name>V4HUS1_PSEL2</name>
<comment type="caution">
    <text evidence="2">The sequence shown here is derived from an EMBL/GenBank/DDBJ whole genome shotgun (WGS) entry which is preliminary data.</text>
</comment>
<gene>
    <name evidence="2" type="ORF">PL2TA16_00074</name>
</gene>
<dbReference type="Proteomes" id="UP000017820">
    <property type="component" value="Unassembled WGS sequence"/>
</dbReference>
<dbReference type="EMBL" id="AUSV01000096">
    <property type="protein sequence ID" value="ESP91664.1"/>
    <property type="molecule type" value="Genomic_DNA"/>
</dbReference>
<protein>
    <recommendedName>
        <fullName evidence="4">Cxxc_20_cxxc protein</fullName>
    </recommendedName>
</protein>
<feature type="transmembrane region" description="Helical" evidence="1">
    <location>
        <begin position="41"/>
        <end position="59"/>
    </location>
</feature>
<evidence type="ECO:0000313" key="2">
    <source>
        <dbReference type="EMBL" id="ESP91664.1"/>
    </source>
</evidence>
<evidence type="ECO:0000313" key="3">
    <source>
        <dbReference type="Proteomes" id="UP000017820"/>
    </source>
</evidence>
<evidence type="ECO:0000256" key="1">
    <source>
        <dbReference type="SAM" id="Phobius"/>
    </source>
</evidence>
<sequence>MVNSCRNCNKNLTFKAFFACELFPFKCKNCGFVYYRKYRTVGWVSFISLLLSPLFLVLYSIDSLFVILGMVFLVSMSVLMDVKLSPLIFISQEDYRIKNRRKDKKLLLFILVTAVLFYLIENGYIG</sequence>
<keyword evidence="1" id="KW-0812">Transmembrane</keyword>
<proteinExistence type="predicted"/>
<dbReference type="AlphaFoldDB" id="V4HUS1"/>
<keyword evidence="1" id="KW-1133">Transmembrane helix</keyword>
<accession>V4HUS1</accession>
<dbReference type="PATRIC" id="fig|1353533.3.peg.4035"/>
<organism evidence="2 3">
    <name type="scientific">Pseudoalteromonas luteoviolacea (strain 2ta16)</name>
    <dbReference type="NCBI Taxonomy" id="1353533"/>
    <lineage>
        <taxon>Bacteria</taxon>
        <taxon>Pseudomonadati</taxon>
        <taxon>Pseudomonadota</taxon>
        <taxon>Gammaproteobacteria</taxon>
        <taxon>Alteromonadales</taxon>
        <taxon>Pseudoalteromonadaceae</taxon>
        <taxon>Pseudoalteromonas</taxon>
    </lineage>
</organism>